<keyword evidence="2" id="KW-1185">Reference proteome</keyword>
<dbReference type="RefSeq" id="WP_382401640.1">
    <property type="nucleotide sequence ID" value="NZ_JBHTNH010000028.1"/>
</dbReference>
<name>A0ABW3ZWX1_9BACI</name>
<gene>
    <name evidence="1" type="ORF">ACFQ4A_14000</name>
</gene>
<sequence length="80" mass="9576">MFFKKAKRIKKLEAQVADLKLDQDYLLHELNFHMEVEDEDKDNEPDHSEPCHCGGTMTPMYDEHPNWIKFCTTCDERKEM</sequence>
<evidence type="ECO:0000313" key="2">
    <source>
        <dbReference type="Proteomes" id="UP001597178"/>
    </source>
</evidence>
<comment type="caution">
    <text evidence="1">The sequence shown here is derived from an EMBL/GenBank/DDBJ whole genome shotgun (WGS) entry which is preliminary data.</text>
</comment>
<protein>
    <recommendedName>
        <fullName evidence="3">DksA C4-type domain-containing protein</fullName>
    </recommendedName>
</protein>
<dbReference type="Proteomes" id="UP001597178">
    <property type="component" value="Unassembled WGS sequence"/>
</dbReference>
<evidence type="ECO:0000313" key="1">
    <source>
        <dbReference type="EMBL" id="MFD1362769.1"/>
    </source>
</evidence>
<organism evidence="1 2">
    <name type="scientific">Lentibacillus salinarum</name>
    <dbReference type="NCBI Taxonomy" id="446820"/>
    <lineage>
        <taxon>Bacteria</taxon>
        <taxon>Bacillati</taxon>
        <taxon>Bacillota</taxon>
        <taxon>Bacilli</taxon>
        <taxon>Bacillales</taxon>
        <taxon>Bacillaceae</taxon>
        <taxon>Lentibacillus</taxon>
    </lineage>
</organism>
<proteinExistence type="predicted"/>
<evidence type="ECO:0008006" key="3">
    <source>
        <dbReference type="Google" id="ProtNLM"/>
    </source>
</evidence>
<accession>A0ABW3ZWX1</accession>
<dbReference type="EMBL" id="JBHTNH010000028">
    <property type="protein sequence ID" value="MFD1362769.1"/>
    <property type="molecule type" value="Genomic_DNA"/>
</dbReference>
<reference evidence="2" key="1">
    <citation type="journal article" date="2019" name="Int. J. Syst. Evol. Microbiol.">
        <title>The Global Catalogue of Microorganisms (GCM) 10K type strain sequencing project: providing services to taxonomists for standard genome sequencing and annotation.</title>
        <authorList>
            <consortium name="The Broad Institute Genomics Platform"/>
            <consortium name="The Broad Institute Genome Sequencing Center for Infectious Disease"/>
            <person name="Wu L."/>
            <person name="Ma J."/>
        </authorList>
    </citation>
    <scope>NUCLEOTIDE SEQUENCE [LARGE SCALE GENOMIC DNA]</scope>
    <source>
        <strain evidence="2">CCUG 54822</strain>
    </source>
</reference>